<dbReference type="InterPro" id="IPR012677">
    <property type="entry name" value="Nucleotide-bd_a/b_plait_sf"/>
</dbReference>
<evidence type="ECO:0000256" key="11">
    <source>
        <dbReference type="PROSITE-ProRule" id="PRU00176"/>
    </source>
</evidence>
<dbReference type="GO" id="GO:0003729">
    <property type="term" value="F:mRNA binding"/>
    <property type="evidence" value="ECO:0000318"/>
    <property type="project" value="GO_Central"/>
</dbReference>
<dbReference type="GO" id="GO:0000381">
    <property type="term" value="P:regulation of alternative mRNA splicing, via spliceosome"/>
    <property type="evidence" value="ECO:0000318"/>
    <property type="project" value="GO_Central"/>
</dbReference>
<name>A0A3Q7GRY5_SOLLC</name>
<sequence length="257" mass="29105">MSRSSRTIYVGNLPGDIREREVEDLFYKYGPIAHIDLKIPPRPPGYAFVEFEEARDAEDAIRGRDGYEFDGHRLRVELAHGGRGNSSSDRYNSGNNSGHNGGRNNHKFGAPKLLVTGLPHSASWQDLKDHMRRAGDVCFSQVFREGSGTTGIVDYTNYDDMKYAIKKLDESEFRNAFSRSTIRMLDLYEDLGMHIRILSGYGLAYNKCCCGGMLFSRWQLRNLLWCLSSNEHHEMSIDAKIGNKKIMDFDGQAGVAY</sequence>
<dbReference type="Pfam" id="PF00076">
    <property type="entry name" value="RRM_1"/>
    <property type="match status" value="2"/>
</dbReference>
<dbReference type="AlphaFoldDB" id="A0A3Q7GRY5"/>
<reference evidence="14" key="1">
    <citation type="journal article" date="2012" name="Nature">
        <title>The tomato genome sequence provides insights into fleshy fruit evolution.</title>
        <authorList>
            <consortium name="Tomato Genome Consortium"/>
        </authorList>
    </citation>
    <scope>NUCLEOTIDE SEQUENCE [LARGE SCALE GENOMIC DNA]</scope>
    <source>
        <strain evidence="14">cv. Heinz 1706</strain>
    </source>
</reference>
<dbReference type="PANTHER" id="PTHR23003">
    <property type="entry name" value="RNA RECOGNITION MOTIF RRM DOMAIN CONTAINING PROTEIN"/>
    <property type="match status" value="1"/>
</dbReference>
<feature type="domain" description="RRM" evidence="13">
    <location>
        <begin position="111"/>
        <end position="184"/>
    </location>
</feature>
<evidence type="ECO:0000256" key="5">
    <source>
        <dbReference type="ARBA" id="ARBA00022728"/>
    </source>
</evidence>
<dbReference type="FunFam" id="3.30.70.330:FF:000062">
    <property type="entry name" value="serine/arginine-rich splicing factor SR34A-like"/>
    <property type="match status" value="1"/>
</dbReference>
<accession>A0A3Q7GRY5</accession>
<evidence type="ECO:0000313" key="15">
    <source>
        <dbReference type="Proteomes" id="UP000004994"/>
    </source>
</evidence>
<evidence type="ECO:0000256" key="3">
    <source>
        <dbReference type="ARBA" id="ARBA00022553"/>
    </source>
</evidence>
<keyword evidence="7 11" id="KW-0694">RNA-binding</keyword>
<dbReference type="PROSITE" id="PS50102">
    <property type="entry name" value="RRM"/>
    <property type="match status" value="2"/>
</dbReference>
<dbReference type="SMART" id="SM00360">
    <property type="entry name" value="RRM"/>
    <property type="match status" value="2"/>
</dbReference>
<keyword evidence="5" id="KW-0747">Spliceosome</keyword>
<evidence type="ECO:0000256" key="4">
    <source>
        <dbReference type="ARBA" id="ARBA00022664"/>
    </source>
</evidence>
<dbReference type="FunFam" id="3.30.70.330:FF:000410">
    <property type="entry name" value="ASF/SF2-like pre-mRNA splicing factor SRP31"/>
    <property type="match status" value="1"/>
</dbReference>
<dbReference type="InterPro" id="IPR035979">
    <property type="entry name" value="RBD_domain_sf"/>
</dbReference>
<keyword evidence="3" id="KW-0597">Phosphoprotein</keyword>
<dbReference type="CDD" id="cd12599">
    <property type="entry name" value="RRM1_SF2_plant_like"/>
    <property type="match status" value="1"/>
</dbReference>
<evidence type="ECO:0000256" key="7">
    <source>
        <dbReference type="ARBA" id="ARBA00022884"/>
    </source>
</evidence>
<keyword evidence="9" id="KW-0539">Nucleus</keyword>
<dbReference type="InParanoid" id="A0A3Q7GRY5"/>
<feature type="region of interest" description="Disordered" evidence="12">
    <location>
        <begin position="79"/>
        <end position="106"/>
    </location>
</feature>
<keyword evidence="8" id="KW-0508">mRNA splicing</keyword>
<dbReference type="PANTHER" id="PTHR23003:SF62">
    <property type="entry name" value="SERINE_ARGININE (SR)-TYPE SHUTTLING MRNA BINDING PROTEIN NPL3"/>
    <property type="match status" value="1"/>
</dbReference>
<keyword evidence="4" id="KW-0507">mRNA processing</keyword>
<dbReference type="InterPro" id="IPR000504">
    <property type="entry name" value="RRM_dom"/>
</dbReference>
<evidence type="ECO:0000256" key="2">
    <source>
        <dbReference type="ARBA" id="ARBA00004642"/>
    </source>
</evidence>
<dbReference type="Gramene" id="Solyc06g009060.3.1">
    <property type="protein sequence ID" value="Solyc06g009060.3.1"/>
    <property type="gene ID" value="Solyc06g009060.3"/>
</dbReference>
<organism evidence="14">
    <name type="scientific">Solanum lycopersicum</name>
    <name type="common">Tomato</name>
    <name type="synonym">Lycopersicon esculentum</name>
    <dbReference type="NCBI Taxonomy" id="4081"/>
    <lineage>
        <taxon>Eukaryota</taxon>
        <taxon>Viridiplantae</taxon>
        <taxon>Streptophyta</taxon>
        <taxon>Embryophyta</taxon>
        <taxon>Tracheophyta</taxon>
        <taxon>Spermatophyta</taxon>
        <taxon>Magnoliopsida</taxon>
        <taxon>eudicotyledons</taxon>
        <taxon>Gunneridae</taxon>
        <taxon>Pentapetalae</taxon>
        <taxon>asterids</taxon>
        <taxon>lamiids</taxon>
        <taxon>Solanales</taxon>
        <taxon>Solanaceae</taxon>
        <taxon>Solanoideae</taxon>
        <taxon>Solaneae</taxon>
        <taxon>Solanum</taxon>
        <taxon>Solanum subgen. Lycopersicon</taxon>
    </lineage>
</organism>
<keyword evidence="6" id="KW-0677">Repeat</keyword>
<protein>
    <recommendedName>
        <fullName evidence="13">RRM domain-containing protein</fullName>
    </recommendedName>
</protein>
<comment type="similarity">
    <text evidence="10">Belongs to the splicing factor SR family. SR subfamily.</text>
</comment>
<dbReference type="GO" id="GO:0005681">
    <property type="term" value="C:spliceosomal complex"/>
    <property type="evidence" value="ECO:0007669"/>
    <property type="project" value="UniProtKB-KW"/>
</dbReference>
<dbReference type="GO" id="GO:0006397">
    <property type="term" value="P:mRNA processing"/>
    <property type="evidence" value="ECO:0007669"/>
    <property type="project" value="UniProtKB-KW"/>
</dbReference>
<evidence type="ECO:0000313" key="14">
    <source>
        <dbReference type="EnsemblPlants" id="Solyc06g009060.3.1"/>
    </source>
</evidence>
<proteinExistence type="inferred from homology"/>
<dbReference type="Proteomes" id="UP000004994">
    <property type="component" value="Chromosome 6"/>
</dbReference>
<feature type="domain" description="RRM" evidence="13">
    <location>
        <begin position="6"/>
        <end position="81"/>
    </location>
</feature>
<dbReference type="Gene3D" id="3.30.70.330">
    <property type="match status" value="2"/>
</dbReference>
<keyword evidence="15" id="KW-1185">Reference proteome</keyword>
<dbReference type="InterPro" id="IPR050374">
    <property type="entry name" value="RRT5_SRSF_SR"/>
</dbReference>
<evidence type="ECO:0000256" key="1">
    <source>
        <dbReference type="ARBA" id="ARBA00004324"/>
    </source>
</evidence>
<dbReference type="GO" id="GO:0016607">
    <property type="term" value="C:nuclear speck"/>
    <property type="evidence" value="ECO:0000318"/>
    <property type="project" value="GO_Central"/>
</dbReference>
<dbReference type="CDD" id="cd12602">
    <property type="entry name" value="RRM2_SF2_plant_like"/>
    <property type="match status" value="1"/>
</dbReference>
<dbReference type="SUPFAM" id="SSF54928">
    <property type="entry name" value="RNA-binding domain, RBD"/>
    <property type="match status" value="1"/>
</dbReference>
<dbReference type="STRING" id="4081.A0A3Q7GRY5"/>
<dbReference type="PaxDb" id="4081-Solyc06g009060.2.1"/>
<dbReference type="OMA" id="DITLMAI"/>
<evidence type="ECO:0000256" key="9">
    <source>
        <dbReference type="ARBA" id="ARBA00023242"/>
    </source>
</evidence>
<evidence type="ECO:0000256" key="12">
    <source>
        <dbReference type="SAM" id="MobiDB-lite"/>
    </source>
</evidence>
<evidence type="ECO:0000259" key="13">
    <source>
        <dbReference type="PROSITE" id="PS50102"/>
    </source>
</evidence>
<evidence type="ECO:0000256" key="8">
    <source>
        <dbReference type="ARBA" id="ARBA00023187"/>
    </source>
</evidence>
<dbReference type="GO" id="GO:0008380">
    <property type="term" value="P:RNA splicing"/>
    <property type="evidence" value="ECO:0007669"/>
    <property type="project" value="UniProtKB-KW"/>
</dbReference>
<reference evidence="14" key="2">
    <citation type="submission" date="2019-01" db="UniProtKB">
        <authorList>
            <consortium name="EnsemblPlants"/>
        </authorList>
    </citation>
    <scope>IDENTIFICATION</scope>
    <source>
        <strain evidence="14">cv. Heinz 1706</strain>
    </source>
</reference>
<dbReference type="EnsemblPlants" id="Solyc06g009060.3.1">
    <property type="protein sequence ID" value="Solyc06g009060.3.1"/>
    <property type="gene ID" value="Solyc06g009060.3"/>
</dbReference>
<comment type="subcellular location">
    <subcellularLocation>
        <location evidence="1">Nucleus speckle</location>
    </subcellularLocation>
    <subcellularLocation>
        <location evidence="2">Nucleus</location>
        <location evidence="2">Nucleoplasm</location>
    </subcellularLocation>
</comment>
<evidence type="ECO:0000256" key="6">
    <source>
        <dbReference type="ARBA" id="ARBA00022737"/>
    </source>
</evidence>
<evidence type="ECO:0000256" key="10">
    <source>
        <dbReference type="ARBA" id="ARBA00061121"/>
    </source>
</evidence>